<comment type="cofactor">
    <cofactor evidence="1">
        <name>FAD</name>
        <dbReference type="ChEBI" id="CHEBI:57692"/>
    </cofactor>
</comment>
<evidence type="ECO:0000256" key="3">
    <source>
        <dbReference type="ARBA" id="ARBA00009347"/>
    </source>
</evidence>
<evidence type="ECO:0000259" key="13">
    <source>
        <dbReference type="Pfam" id="PF00441"/>
    </source>
</evidence>
<dbReference type="EC" id="1.3.8.7" evidence="4"/>
<evidence type="ECO:0000256" key="12">
    <source>
        <dbReference type="SAM" id="Phobius"/>
    </source>
</evidence>
<dbReference type="RefSeq" id="WP_198569646.1">
    <property type="nucleotide sequence ID" value="NZ_CP066167.1"/>
</dbReference>
<evidence type="ECO:0000256" key="11">
    <source>
        <dbReference type="ARBA" id="ARBA00049247"/>
    </source>
</evidence>
<evidence type="ECO:0000256" key="6">
    <source>
        <dbReference type="ARBA" id="ARBA00020144"/>
    </source>
</evidence>
<keyword evidence="9" id="KW-0560">Oxidoreductase</keyword>
<evidence type="ECO:0000256" key="1">
    <source>
        <dbReference type="ARBA" id="ARBA00001974"/>
    </source>
</evidence>
<gene>
    <name evidence="17" type="ORF">I6N98_17705</name>
</gene>
<organism evidence="17 18">
    <name type="scientific">Spongiibacter nanhainus</name>
    <dbReference type="NCBI Taxonomy" id="2794344"/>
    <lineage>
        <taxon>Bacteria</taxon>
        <taxon>Pseudomonadati</taxon>
        <taxon>Pseudomonadota</taxon>
        <taxon>Gammaproteobacteria</taxon>
        <taxon>Cellvibrionales</taxon>
        <taxon>Spongiibacteraceae</taxon>
        <taxon>Spongiibacter</taxon>
    </lineage>
</organism>
<protein>
    <recommendedName>
        <fullName evidence="6">Acyl-coenzyme A dehydrogenase</fullName>
        <ecNumber evidence="4">1.3.8.7</ecNumber>
        <ecNumber evidence="5">1.3.8.8</ecNumber>
    </recommendedName>
</protein>
<reference evidence="17 18" key="1">
    <citation type="submission" date="2020-12" db="EMBL/GenBank/DDBJ databases">
        <authorList>
            <person name="Shan Y."/>
        </authorList>
    </citation>
    <scope>NUCLEOTIDE SEQUENCE [LARGE SCALE GENOMIC DNA]</scope>
    <source>
        <strain evidence="18">csc3.9</strain>
    </source>
</reference>
<dbReference type="Pfam" id="PF09317">
    <property type="entry name" value="ACDH_C"/>
    <property type="match status" value="1"/>
</dbReference>
<dbReference type="InterPro" id="IPR009100">
    <property type="entry name" value="AcylCoA_DH/oxidase_NM_dom_sf"/>
</dbReference>
<comment type="catalytic activity">
    <reaction evidence="10">
        <text>a medium-chain 2,3-saturated fatty acyl-CoA + oxidized [electron-transfer flavoprotein] + H(+) = a medium-chain (2E)-enoyl-CoA + reduced [electron-transfer flavoprotein]</text>
        <dbReference type="Rhea" id="RHEA:14477"/>
        <dbReference type="Rhea" id="RHEA-COMP:10685"/>
        <dbReference type="Rhea" id="RHEA-COMP:10686"/>
        <dbReference type="ChEBI" id="CHEBI:15378"/>
        <dbReference type="ChEBI" id="CHEBI:57692"/>
        <dbReference type="ChEBI" id="CHEBI:58307"/>
        <dbReference type="ChEBI" id="CHEBI:83723"/>
        <dbReference type="ChEBI" id="CHEBI:83726"/>
        <dbReference type="EC" id="1.3.8.7"/>
    </reaction>
</comment>
<dbReference type="Gene3D" id="1.10.540.10">
    <property type="entry name" value="Acyl-CoA dehydrogenase/oxidase, N-terminal domain"/>
    <property type="match status" value="1"/>
</dbReference>
<dbReference type="InterPro" id="IPR013786">
    <property type="entry name" value="AcylCoA_DH/ox_N"/>
</dbReference>
<dbReference type="EC" id="1.3.8.8" evidence="5"/>
<dbReference type="Proteomes" id="UP000596063">
    <property type="component" value="Chromosome"/>
</dbReference>
<dbReference type="InterPro" id="IPR036250">
    <property type="entry name" value="AcylCo_DH-like_C"/>
</dbReference>
<comment type="similarity">
    <text evidence="3">Belongs to the acyl-CoA dehydrogenase family.</text>
</comment>
<dbReference type="Pfam" id="PF02770">
    <property type="entry name" value="Acyl-CoA_dh_M"/>
    <property type="match status" value="1"/>
</dbReference>
<feature type="domain" description="Acyl-CoA dehydrogenase/oxidase N-terminal" evidence="15">
    <location>
        <begin position="129"/>
        <end position="236"/>
    </location>
</feature>
<evidence type="ECO:0000256" key="5">
    <source>
        <dbReference type="ARBA" id="ARBA00012040"/>
    </source>
</evidence>
<keyword evidence="8" id="KW-0274">FAD</keyword>
<keyword evidence="12" id="KW-0472">Membrane</keyword>
<evidence type="ECO:0000256" key="10">
    <source>
        <dbReference type="ARBA" id="ARBA00047882"/>
    </source>
</evidence>
<dbReference type="SUPFAM" id="SSF47203">
    <property type="entry name" value="Acyl-CoA dehydrogenase C-terminal domain-like"/>
    <property type="match status" value="1"/>
</dbReference>
<dbReference type="FunFam" id="1.10.540.10:FF:000004">
    <property type="entry name" value="Acyl-CoA dehydrogenase"/>
    <property type="match status" value="1"/>
</dbReference>
<dbReference type="Pfam" id="PF02771">
    <property type="entry name" value="Acyl-CoA_dh_N"/>
    <property type="match status" value="1"/>
</dbReference>
<evidence type="ECO:0000256" key="2">
    <source>
        <dbReference type="ARBA" id="ARBA00005005"/>
    </source>
</evidence>
<evidence type="ECO:0000256" key="4">
    <source>
        <dbReference type="ARBA" id="ARBA00012033"/>
    </source>
</evidence>
<feature type="domain" description="Acyl-CoA oxidase/dehydrogenase middle" evidence="14">
    <location>
        <begin position="240"/>
        <end position="338"/>
    </location>
</feature>
<dbReference type="KEGG" id="snan:I6N98_17705"/>
<keyword evidence="7" id="KW-0285">Flavoprotein</keyword>
<dbReference type="NCBIfam" id="NF009586">
    <property type="entry name" value="PRK13026.1"/>
    <property type="match status" value="1"/>
</dbReference>
<name>A0A7T4R0F9_9GAMM</name>
<dbReference type="InterPro" id="IPR037069">
    <property type="entry name" value="AcylCoA_DH/ox_N_sf"/>
</dbReference>
<dbReference type="NCBIfam" id="NF007000">
    <property type="entry name" value="PRK09463.1"/>
    <property type="match status" value="1"/>
</dbReference>
<dbReference type="EMBL" id="CP066167">
    <property type="protein sequence ID" value="QQD18148.1"/>
    <property type="molecule type" value="Genomic_DNA"/>
</dbReference>
<dbReference type="Gene3D" id="2.40.110.10">
    <property type="entry name" value="Butyryl-CoA Dehydrogenase, subunit A, domain 2"/>
    <property type="match status" value="1"/>
</dbReference>
<dbReference type="InterPro" id="IPR046373">
    <property type="entry name" value="Acyl-CoA_Oxase/DH_mid-dom_sf"/>
</dbReference>
<proteinExistence type="inferred from homology"/>
<comment type="pathway">
    <text evidence="2">Lipid metabolism; fatty acid beta-oxidation.</text>
</comment>
<dbReference type="SUPFAM" id="SSF56645">
    <property type="entry name" value="Acyl-CoA dehydrogenase NM domain-like"/>
    <property type="match status" value="1"/>
</dbReference>
<dbReference type="PANTHER" id="PTHR48083:SF33">
    <property type="entry name" value="ACYL-COENZYME A DEHYDROGENASE"/>
    <property type="match status" value="1"/>
</dbReference>
<dbReference type="PANTHER" id="PTHR48083">
    <property type="entry name" value="MEDIUM-CHAIN SPECIFIC ACYL-COA DEHYDROGENASE, MITOCHONDRIAL-RELATED"/>
    <property type="match status" value="1"/>
</dbReference>
<dbReference type="InterPro" id="IPR009075">
    <property type="entry name" value="AcylCo_DH/oxidase_C"/>
</dbReference>
<feature type="domain" description="Acyl-CoA dehydrogenase C-terminal bacterial-type" evidence="16">
    <location>
        <begin position="515"/>
        <end position="798"/>
    </location>
</feature>
<accession>A0A7T4R0F9</accession>
<dbReference type="AlphaFoldDB" id="A0A7T4R0F9"/>
<evidence type="ECO:0000256" key="9">
    <source>
        <dbReference type="ARBA" id="ARBA00023002"/>
    </source>
</evidence>
<dbReference type="UniPathway" id="UPA00659"/>
<evidence type="ECO:0000259" key="15">
    <source>
        <dbReference type="Pfam" id="PF02771"/>
    </source>
</evidence>
<keyword evidence="18" id="KW-1185">Reference proteome</keyword>
<dbReference type="Gene3D" id="1.20.140.10">
    <property type="entry name" value="Butyryl-CoA Dehydrogenase, subunit A, domain 3"/>
    <property type="match status" value="1"/>
</dbReference>
<keyword evidence="12" id="KW-0812">Transmembrane</keyword>
<evidence type="ECO:0000313" key="18">
    <source>
        <dbReference type="Proteomes" id="UP000596063"/>
    </source>
</evidence>
<evidence type="ECO:0000256" key="8">
    <source>
        <dbReference type="ARBA" id="ARBA00022827"/>
    </source>
</evidence>
<dbReference type="GO" id="GO:0004466">
    <property type="term" value="F:long-chain fatty acyl-CoA dehydrogenase activity"/>
    <property type="evidence" value="ECO:0007669"/>
    <property type="project" value="UniProtKB-EC"/>
</dbReference>
<feature type="domain" description="Acyl-CoA dehydrogenase/oxidase C-terminal" evidence="13">
    <location>
        <begin position="362"/>
        <end position="502"/>
    </location>
</feature>
<evidence type="ECO:0000313" key="17">
    <source>
        <dbReference type="EMBL" id="QQD18148.1"/>
    </source>
</evidence>
<dbReference type="GO" id="GO:0005737">
    <property type="term" value="C:cytoplasm"/>
    <property type="evidence" value="ECO:0007669"/>
    <property type="project" value="TreeGrafter"/>
</dbReference>
<dbReference type="GO" id="GO:0050660">
    <property type="term" value="F:flavin adenine dinucleotide binding"/>
    <property type="evidence" value="ECO:0007669"/>
    <property type="project" value="InterPro"/>
</dbReference>
<comment type="catalytic activity">
    <reaction evidence="11">
        <text>a long-chain 2,3-saturated fatty acyl-CoA + oxidized [electron-transfer flavoprotein] + H(+) = a long-chain (2E)-enoyl-CoA + reduced [electron-transfer flavoprotein]</text>
        <dbReference type="Rhea" id="RHEA:17721"/>
        <dbReference type="Rhea" id="RHEA-COMP:10685"/>
        <dbReference type="Rhea" id="RHEA-COMP:10686"/>
        <dbReference type="ChEBI" id="CHEBI:15378"/>
        <dbReference type="ChEBI" id="CHEBI:57692"/>
        <dbReference type="ChEBI" id="CHEBI:58307"/>
        <dbReference type="ChEBI" id="CHEBI:83721"/>
        <dbReference type="ChEBI" id="CHEBI:83727"/>
        <dbReference type="EC" id="1.3.8.8"/>
    </reaction>
</comment>
<keyword evidence="12" id="KW-1133">Transmembrane helix</keyword>
<evidence type="ECO:0000259" key="16">
    <source>
        <dbReference type="Pfam" id="PF09317"/>
    </source>
</evidence>
<evidence type="ECO:0000259" key="14">
    <source>
        <dbReference type="Pfam" id="PF02770"/>
    </source>
</evidence>
<feature type="transmembrane region" description="Helical" evidence="12">
    <location>
        <begin position="45"/>
        <end position="66"/>
    </location>
</feature>
<dbReference type="InterPro" id="IPR015396">
    <property type="entry name" value="FadE_C"/>
</dbReference>
<sequence>MSTLISIIVLSLVTAGIFYLQLPRRRGAVIFALTWLLAGTAEDAFLHPVALIVLLAILAVVLHSGFRRMVLSKPARKALQKMMPPMSATEKEALDAGTTWWEKDLFSGKPDWNQFDAIELSSLTEREQAFVDGEVDELCAMLDEWDIHHHRKDMPEEVWQFIKDKGFLGLIIPEEYGGLHFSPYAQSRVVSKIASRSTVASVSVMVPNSLGPGELLVKYGTKEQCDYWLPRLARGEEIPCFGLTSPEAGSDAGAIPDRGVVCRGEYKGEETLGIRLSFSKRWITLAPVATVVGLAFKLYDPDSLLGEGEERGICCALVPADLPGMEIGRRHNPGAAFMNGPLTGKDVFIPMELLIGGQDYIGRGWQMLAECLGAGRGISLPALSTAAGEMSYLTVGAFARIRRQFGIEVGKFEGVQEATAEIAGGAYMLEAYRAFVTRGLADGAPSVMTAMAKYHATETMRRLVNHGMDVLGGRGIQLGPRNFMALVYQTIPIAITVEGANILTRSMMIFGQGAIRCHPYLADELLAFEGEGEEVEARFDELFSAHLGHTFSTFSRAALLGVSGGLLGKVEQGDSFSRRWLKQLDRYCAVFAATADIALVTLGGDLKRREMLSARLGDAHSQLVIACAIIKYRQQQPVSEAGDLHAEYALRQSFAAINEALAALYRNMPQRWMGRLLKLKFFPYGFPVAAPDDDLIRKLGNLIMVPNPVREALSEAVYISDDPEDATGRINVTYQRLLEVERHYNLFLEAEAKGVISGSNLDELAASAVEKKVLTAEQAQKVADYDRLRYECLLTDAFDRQLDKVDIRIARP</sequence>
<dbReference type="GO" id="GO:0070991">
    <property type="term" value="F:medium-chain fatty acyl-CoA dehydrogenase activity"/>
    <property type="evidence" value="ECO:0007669"/>
    <property type="project" value="UniProtKB-EC"/>
</dbReference>
<evidence type="ECO:0000256" key="7">
    <source>
        <dbReference type="ARBA" id="ARBA00022630"/>
    </source>
</evidence>
<dbReference type="InterPro" id="IPR006091">
    <property type="entry name" value="Acyl-CoA_Oxase/DH_mid-dom"/>
</dbReference>
<dbReference type="GO" id="GO:0033539">
    <property type="term" value="P:fatty acid beta-oxidation using acyl-CoA dehydrogenase"/>
    <property type="evidence" value="ECO:0007669"/>
    <property type="project" value="InterPro"/>
</dbReference>
<dbReference type="InterPro" id="IPR050741">
    <property type="entry name" value="Acyl-CoA_dehydrogenase"/>
</dbReference>
<dbReference type="Pfam" id="PF00441">
    <property type="entry name" value="Acyl-CoA_dh_1"/>
    <property type="match status" value="1"/>
</dbReference>